<dbReference type="EMBL" id="JACBZA010000001">
    <property type="protein sequence ID" value="NYH83778.1"/>
    <property type="molecule type" value="Genomic_DNA"/>
</dbReference>
<sequence>MGTVASAAGLAATMRLRRRHREAWQDGPAVGSEEVKAYTARLADYLVWIDRMEGNSPTREDFRRNVLNLRRLAYSRFTKGAGAKFDVLFDTEKLAAPLTTKDVSATTLDRLYSTGNIMTGSPFAPYSGFEQAPVDTSHLFVGIDFAFNRRELNTWRMVATMLDPSLGEMFDTGIQGLVTWVGDLASWFVEWNSERIKAEAAGTPWTAAQSEEHRKSVLVRKMSLQDLLSDLDAQVLAAHAVGTPSIASVGALLRGYYLDPPVAGTPHVTTRFASFVKAAQPPIPHTESGSTVTLDAKAAESVAKALTLVAWLFLVIERRGTKGIKGAAESALADVTAQAAVIRSMADDFVAFLTAALTGGVPSWPSDHLYALETRYGGFYLQPGDSDATKKYGGAVRAGDPGSHVEKLHDDLVLVGFTCLPAKGTAAYREYGRSTQWAVRHLQGYAGTEGVAGVLEPLTGPHAADPLFHLHNPRRYWGPVHGLLDPETATVLARWVTETTARRGTAPGVTERVKVADRMHCPVVMESWKWNTASAPTTFVKDRIWLRDDPAVGDAVWARDASMYYDIPANRVVAPVDGVAAGSMASVPDMGQGPISRSYKPNSLWSPDTRVDPARLTGAAIDPATNVARASTYRVVAAVAALECGSYLDSMNGWDSAVVSLGVAHWTIWPAHHTGELFALLAYLRMKYPAVYERYLGVFGVYPAYPWPQTWPNPMWDTGARKYVCAPVLYGLPGSGGSYQRDIAVPVTEADDFERFRDWHWWYRFLMMCRNSPELWRCEWDMARTRIRDILRTPWAKAMGTNVPTVPDGSGGTRPATFGDVFTCEHAVALVYRYHVNFPNPIISSGRAGTKMADTIAGANLASMDTTTWGDAEQTKIVAALRVNYPASFADVGTAWDHWSDPALGADGSLREGHGSFVLDDTDLPLPMS</sequence>
<organism evidence="1 2">
    <name type="scientific">Actinopolymorpha cephalotaxi</name>
    <dbReference type="NCBI Taxonomy" id="504797"/>
    <lineage>
        <taxon>Bacteria</taxon>
        <taxon>Bacillati</taxon>
        <taxon>Actinomycetota</taxon>
        <taxon>Actinomycetes</taxon>
        <taxon>Propionibacteriales</taxon>
        <taxon>Actinopolymorphaceae</taxon>
        <taxon>Actinopolymorpha</taxon>
    </lineage>
</organism>
<comment type="caution">
    <text evidence="1">The sequence shown here is derived from an EMBL/GenBank/DDBJ whole genome shotgun (WGS) entry which is preliminary data.</text>
</comment>
<keyword evidence="2" id="KW-1185">Reference proteome</keyword>
<dbReference type="Proteomes" id="UP000533017">
    <property type="component" value="Unassembled WGS sequence"/>
</dbReference>
<name>A0ABX2S2F8_9ACTN</name>
<accession>A0ABX2S2F8</accession>
<protein>
    <submittedName>
        <fullName evidence="1">Uncharacterized protein</fullName>
    </submittedName>
</protein>
<gene>
    <name evidence="1" type="ORF">FHR37_002629</name>
</gene>
<evidence type="ECO:0000313" key="1">
    <source>
        <dbReference type="EMBL" id="NYH83778.1"/>
    </source>
</evidence>
<evidence type="ECO:0000313" key="2">
    <source>
        <dbReference type="Proteomes" id="UP000533017"/>
    </source>
</evidence>
<reference evidence="1 2" key="1">
    <citation type="submission" date="2020-07" db="EMBL/GenBank/DDBJ databases">
        <title>Sequencing the genomes of 1000 actinobacteria strains.</title>
        <authorList>
            <person name="Klenk H.-P."/>
        </authorList>
    </citation>
    <scope>NUCLEOTIDE SEQUENCE [LARGE SCALE GENOMIC DNA]</scope>
    <source>
        <strain evidence="1 2">DSM 45117</strain>
    </source>
</reference>
<proteinExistence type="predicted"/>
<dbReference type="RefSeq" id="WP_139239239.1">
    <property type="nucleotide sequence ID" value="NZ_FOOI01000026.1"/>
</dbReference>